<dbReference type="CDD" id="cd00209">
    <property type="entry name" value="DHFR"/>
    <property type="match status" value="1"/>
</dbReference>
<comment type="function">
    <text evidence="7">Key enzyme in folate metabolism. Catalyzes an essential reaction for de novo glycine and purine synthesis, and for DNA precursor synthesis.</text>
</comment>
<dbReference type="Pfam" id="PF00186">
    <property type="entry name" value="DHFR_1"/>
    <property type="match status" value="1"/>
</dbReference>
<evidence type="ECO:0000256" key="7">
    <source>
        <dbReference type="PIRNR" id="PIRNR000194"/>
    </source>
</evidence>
<dbReference type="InterPro" id="IPR017925">
    <property type="entry name" value="DHFR_CS"/>
</dbReference>
<proteinExistence type="inferred from homology"/>
<comment type="similarity">
    <text evidence="2 7 8">Belongs to the dihydrofolate reductase family.</text>
</comment>
<evidence type="ECO:0000256" key="6">
    <source>
        <dbReference type="ARBA" id="ARBA00023002"/>
    </source>
</evidence>
<dbReference type="InterPro" id="IPR024072">
    <property type="entry name" value="DHFR-like_dom_sf"/>
</dbReference>
<dbReference type="GO" id="GO:0050661">
    <property type="term" value="F:NADP binding"/>
    <property type="evidence" value="ECO:0007669"/>
    <property type="project" value="InterPro"/>
</dbReference>
<dbReference type="GO" id="GO:0046655">
    <property type="term" value="P:folic acid metabolic process"/>
    <property type="evidence" value="ECO:0007669"/>
    <property type="project" value="TreeGrafter"/>
</dbReference>
<dbReference type="EMBL" id="FOEE01000012">
    <property type="protein sequence ID" value="SEP14368.1"/>
    <property type="molecule type" value="Genomic_DNA"/>
</dbReference>
<evidence type="ECO:0000256" key="8">
    <source>
        <dbReference type="RuleBase" id="RU004474"/>
    </source>
</evidence>
<evidence type="ECO:0000259" key="9">
    <source>
        <dbReference type="PROSITE" id="PS51330"/>
    </source>
</evidence>
<dbReference type="STRING" id="673521.SAMN05660991_03500"/>
<protein>
    <recommendedName>
        <fullName evidence="3 7">Dihydrofolate reductase</fullName>
        <ecNumber evidence="3 7">1.5.1.3</ecNumber>
    </recommendedName>
</protein>
<evidence type="ECO:0000256" key="5">
    <source>
        <dbReference type="ARBA" id="ARBA00022857"/>
    </source>
</evidence>
<keyword evidence="6 7" id="KW-0560">Oxidoreductase</keyword>
<evidence type="ECO:0000256" key="4">
    <source>
        <dbReference type="ARBA" id="ARBA00022563"/>
    </source>
</evidence>
<dbReference type="SUPFAM" id="SSF53597">
    <property type="entry name" value="Dihydrofolate reductase-like"/>
    <property type="match status" value="1"/>
</dbReference>
<comment type="pathway">
    <text evidence="1 7">Cofactor biosynthesis; tetrahydrofolate biosynthesis; 5,6,7,8-tetrahydrofolate from 7,8-dihydrofolate: step 1/1.</text>
</comment>
<organism evidence="10 11">
    <name type="scientific">Trujillonella endophytica</name>
    <dbReference type="NCBI Taxonomy" id="673521"/>
    <lineage>
        <taxon>Bacteria</taxon>
        <taxon>Bacillati</taxon>
        <taxon>Actinomycetota</taxon>
        <taxon>Actinomycetes</taxon>
        <taxon>Geodermatophilales</taxon>
        <taxon>Geodermatophilaceae</taxon>
        <taxon>Trujillonella</taxon>
    </lineage>
</organism>
<dbReference type="PRINTS" id="PR00070">
    <property type="entry name" value="DHFR"/>
</dbReference>
<dbReference type="PROSITE" id="PS51330">
    <property type="entry name" value="DHFR_2"/>
    <property type="match status" value="1"/>
</dbReference>
<dbReference type="GO" id="GO:0005829">
    <property type="term" value="C:cytosol"/>
    <property type="evidence" value="ECO:0007669"/>
    <property type="project" value="TreeGrafter"/>
</dbReference>
<dbReference type="PANTHER" id="PTHR48069">
    <property type="entry name" value="DIHYDROFOLATE REDUCTASE"/>
    <property type="match status" value="1"/>
</dbReference>
<dbReference type="Proteomes" id="UP000198960">
    <property type="component" value="Unassembled WGS sequence"/>
</dbReference>
<dbReference type="InterPro" id="IPR012259">
    <property type="entry name" value="DHFR"/>
</dbReference>
<dbReference type="RefSeq" id="WP_091946363.1">
    <property type="nucleotide sequence ID" value="NZ_FOEE01000012.1"/>
</dbReference>
<dbReference type="Gene3D" id="3.40.430.10">
    <property type="entry name" value="Dihydrofolate Reductase, subunit A"/>
    <property type="match status" value="1"/>
</dbReference>
<sequence>MDAARAGVSLIWAQAHDRVIGAGGTLPWHLPEDLRLFRELTSGCTVVMGRRTWESLPERVRPLPGRTNVVLTSDPRWRADGADRASSVDEVLDRHPDCWVIGGGAVYAAFLPHAVRAVVTEVDLAVAGDTLAPALDAQWRRVSRTPAEGWTTSPSTGLRYAIADHRRAAAPHGG</sequence>
<evidence type="ECO:0000313" key="10">
    <source>
        <dbReference type="EMBL" id="SEP14368.1"/>
    </source>
</evidence>
<dbReference type="GO" id="GO:0004146">
    <property type="term" value="F:dihydrofolate reductase activity"/>
    <property type="evidence" value="ECO:0007669"/>
    <property type="project" value="UniProtKB-EC"/>
</dbReference>
<dbReference type="PIRSF" id="PIRSF000194">
    <property type="entry name" value="DHFR"/>
    <property type="match status" value="1"/>
</dbReference>
<dbReference type="OrthoDB" id="9804315at2"/>
<dbReference type="AlphaFoldDB" id="A0A1H8VHK4"/>
<dbReference type="GO" id="GO:0046654">
    <property type="term" value="P:tetrahydrofolate biosynthetic process"/>
    <property type="evidence" value="ECO:0007669"/>
    <property type="project" value="UniProtKB-UniPathway"/>
</dbReference>
<accession>A0A1H8VHK4</accession>
<name>A0A1H8VHK4_9ACTN</name>
<reference evidence="11" key="1">
    <citation type="submission" date="2016-10" db="EMBL/GenBank/DDBJ databases">
        <authorList>
            <person name="Varghese N."/>
            <person name="Submissions S."/>
        </authorList>
    </citation>
    <scope>NUCLEOTIDE SEQUENCE [LARGE SCALE GENOMIC DNA]</scope>
    <source>
        <strain evidence="11">DSM 45413</strain>
    </source>
</reference>
<dbReference type="GO" id="GO:0046452">
    <property type="term" value="P:dihydrofolate metabolic process"/>
    <property type="evidence" value="ECO:0007669"/>
    <property type="project" value="TreeGrafter"/>
</dbReference>
<feature type="domain" description="DHFR" evidence="9">
    <location>
        <begin position="7"/>
        <end position="167"/>
    </location>
</feature>
<evidence type="ECO:0000256" key="1">
    <source>
        <dbReference type="ARBA" id="ARBA00004903"/>
    </source>
</evidence>
<dbReference type="PROSITE" id="PS00075">
    <property type="entry name" value="DHFR_1"/>
    <property type="match status" value="1"/>
</dbReference>
<keyword evidence="11" id="KW-1185">Reference proteome</keyword>
<keyword evidence="5 7" id="KW-0521">NADP</keyword>
<evidence type="ECO:0000313" key="11">
    <source>
        <dbReference type="Proteomes" id="UP000198960"/>
    </source>
</evidence>
<dbReference type="GO" id="GO:0006730">
    <property type="term" value="P:one-carbon metabolic process"/>
    <property type="evidence" value="ECO:0007669"/>
    <property type="project" value="UniProtKB-KW"/>
</dbReference>
<dbReference type="PANTHER" id="PTHR48069:SF3">
    <property type="entry name" value="DIHYDROFOLATE REDUCTASE"/>
    <property type="match status" value="1"/>
</dbReference>
<gene>
    <name evidence="10" type="ORF">SAMN05660991_03500</name>
</gene>
<keyword evidence="4 7" id="KW-0554">One-carbon metabolism</keyword>
<evidence type="ECO:0000256" key="3">
    <source>
        <dbReference type="ARBA" id="ARBA00012856"/>
    </source>
</evidence>
<evidence type="ECO:0000256" key="2">
    <source>
        <dbReference type="ARBA" id="ARBA00009539"/>
    </source>
</evidence>
<comment type="catalytic activity">
    <reaction evidence="7">
        <text>(6S)-5,6,7,8-tetrahydrofolate + NADP(+) = 7,8-dihydrofolate + NADPH + H(+)</text>
        <dbReference type="Rhea" id="RHEA:15009"/>
        <dbReference type="ChEBI" id="CHEBI:15378"/>
        <dbReference type="ChEBI" id="CHEBI:57451"/>
        <dbReference type="ChEBI" id="CHEBI:57453"/>
        <dbReference type="ChEBI" id="CHEBI:57783"/>
        <dbReference type="ChEBI" id="CHEBI:58349"/>
        <dbReference type="EC" id="1.5.1.3"/>
    </reaction>
</comment>
<dbReference type="UniPathway" id="UPA00077">
    <property type="reaction ID" value="UER00158"/>
</dbReference>
<dbReference type="InterPro" id="IPR001796">
    <property type="entry name" value="DHFR_dom"/>
</dbReference>
<dbReference type="EC" id="1.5.1.3" evidence="3 7"/>